<accession>A0AAW2DGI1</accession>
<dbReference type="InterPro" id="IPR045075">
    <property type="entry name" value="Syf1-like"/>
</dbReference>
<dbReference type="SMART" id="SM00320">
    <property type="entry name" value="WD40"/>
    <property type="match status" value="1"/>
</dbReference>
<dbReference type="SUPFAM" id="SSF50978">
    <property type="entry name" value="WD40 repeat-like"/>
    <property type="match status" value="1"/>
</dbReference>
<evidence type="ECO:0000259" key="10">
    <source>
        <dbReference type="Pfam" id="PF23231"/>
    </source>
</evidence>
<dbReference type="PROSITE" id="PS50082">
    <property type="entry name" value="WD_REPEATS_2"/>
    <property type="match status" value="1"/>
</dbReference>
<dbReference type="Proteomes" id="UP001459277">
    <property type="component" value="Unassembled WGS sequence"/>
</dbReference>
<evidence type="ECO:0000256" key="5">
    <source>
        <dbReference type="ARBA" id="ARBA00022737"/>
    </source>
</evidence>
<dbReference type="GO" id="GO:0000974">
    <property type="term" value="C:Prp19 complex"/>
    <property type="evidence" value="ECO:0007669"/>
    <property type="project" value="TreeGrafter"/>
</dbReference>
<feature type="repeat" description="WD" evidence="9">
    <location>
        <begin position="71"/>
        <end position="103"/>
    </location>
</feature>
<dbReference type="PANTHER" id="PTHR11246">
    <property type="entry name" value="PRE-MRNA SPLICING FACTOR"/>
    <property type="match status" value="1"/>
</dbReference>
<evidence type="ECO:0000256" key="6">
    <source>
        <dbReference type="ARBA" id="ARBA00023187"/>
    </source>
</evidence>
<comment type="caution">
    <text evidence="12">The sequence shown here is derived from an EMBL/GenBank/DDBJ whole genome shotgun (WGS) entry which is preliminary data.</text>
</comment>
<evidence type="ECO:0000256" key="9">
    <source>
        <dbReference type="PROSITE-ProRule" id="PRU00221"/>
    </source>
</evidence>
<gene>
    <name evidence="12" type="ORF">SO802_009708</name>
</gene>
<keyword evidence="4" id="KW-0747">Spliceosome</keyword>
<feature type="domain" description="Pre-mRNA-splicing factor Syf1-like N-terminal HAT-repeats" evidence="11">
    <location>
        <begin position="137"/>
        <end position="282"/>
    </location>
</feature>
<evidence type="ECO:0000256" key="2">
    <source>
        <dbReference type="ARBA" id="ARBA00008644"/>
    </source>
</evidence>
<dbReference type="FunFam" id="1.25.40.10:FF:000048">
    <property type="entry name" value="Cell cycle control protein"/>
    <property type="match status" value="1"/>
</dbReference>
<keyword evidence="7" id="KW-0539">Nucleus</keyword>
<name>A0AAW2DGI1_9ROSI</name>
<comment type="similarity">
    <text evidence="2">Belongs to the crooked-neck family.</text>
</comment>
<evidence type="ECO:0000313" key="12">
    <source>
        <dbReference type="EMBL" id="KAL0008206.1"/>
    </source>
</evidence>
<comment type="subcellular location">
    <subcellularLocation>
        <location evidence="1">Nucleus</location>
    </subcellularLocation>
</comment>
<dbReference type="Pfam" id="PF00400">
    <property type="entry name" value="WD40"/>
    <property type="match status" value="1"/>
</dbReference>
<reference evidence="12 13" key="1">
    <citation type="submission" date="2024-01" db="EMBL/GenBank/DDBJ databases">
        <title>A telomere-to-telomere, gap-free genome of sweet tea (Lithocarpus litseifolius).</title>
        <authorList>
            <person name="Zhou J."/>
        </authorList>
    </citation>
    <scope>NUCLEOTIDE SEQUENCE [LARGE SCALE GENOMIC DNA]</scope>
    <source>
        <strain evidence="12">Zhou-2022a</strain>
        <tissue evidence="12">Leaf</tissue>
    </source>
</reference>
<comment type="function">
    <text evidence="8">Involved in pre-mRNA splicing and cell cycle progression. Required for the spliceosome assembly and initiation of the DNA replication.</text>
</comment>
<dbReference type="Gene3D" id="1.25.40.10">
    <property type="entry name" value="Tetratricopeptide repeat domain"/>
    <property type="match status" value="1"/>
</dbReference>
<evidence type="ECO:0008006" key="14">
    <source>
        <dbReference type="Google" id="ProtNLM"/>
    </source>
</evidence>
<evidence type="ECO:0000259" key="11">
    <source>
        <dbReference type="Pfam" id="PF23233"/>
    </source>
</evidence>
<evidence type="ECO:0000313" key="13">
    <source>
        <dbReference type="Proteomes" id="UP001459277"/>
    </source>
</evidence>
<protein>
    <recommendedName>
        <fullName evidence="14">Suppressor of forked domain-containing protein</fullName>
    </recommendedName>
</protein>
<keyword evidence="3" id="KW-0507">mRNA processing</keyword>
<dbReference type="SMART" id="SM00386">
    <property type="entry name" value="HAT"/>
    <property type="match status" value="7"/>
</dbReference>
<dbReference type="InterPro" id="IPR003107">
    <property type="entry name" value="HAT"/>
</dbReference>
<keyword evidence="9" id="KW-0853">WD repeat</keyword>
<dbReference type="Pfam" id="PF23233">
    <property type="entry name" value="HAT_Syf1_CNRKL1_N"/>
    <property type="match status" value="1"/>
</dbReference>
<dbReference type="InterPro" id="IPR001680">
    <property type="entry name" value="WD40_rpt"/>
</dbReference>
<evidence type="ECO:0000256" key="8">
    <source>
        <dbReference type="ARBA" id="ARBA00037040"/>
    </source>
</evidence>
<dbReference type="InterPro" id="IPR055430">
    <property type="entry name" value="HAT_Syf1_CNRKL1_C"/>
</dbReference>
<evidence type="ECO:0000256" key="7">
    <source>
        <dbReference type="ARBA" id="ARBA00023242"/>
    </source>
</evidence>
<dbReference type="GO" id="GO:0071011">
    <property type="term" value="C:precatalytic spliceosome"/>
    <property type="evidence" value="ECO:0007669"/>
    <property type="project" value="TreeGrafter"/>
</dbReference>
<evidence type="ECO:0000256" key="1">
    <source>
        <dbReference type="ARBA" id="ARBA00004123"/>
    </source>
</evidence>
<evidence type="ECO:0000256" key="4">
    <source>
        <dbReference type="ARBA" id="ARBA00022728"/>
    </source>
</evidence>
<dbReference type="InterPro" id="IPR015943">
    <property type="entry name" value="WD40/YVTN_repeat-like_dom_sf"/>
</dbReference>
<dbReference type="InterPro" id="IPR011990">
    <property type="entry name" value="TPR-like_helical_dom_sf"/>
</dbReference>
<feature type="domain" description="Pre-mRNA-splicing factor Syf1/CRNKL1-like C-terminal HAT-repeats" evidence="10">
    <location>
        <begin position="300"/>
        <end position="378"/>
    </location>
</feature>
<dbReference type="InterPro" id="IPR055433">
    <property type="entry name" value="HAT_Syf1-like_N"/>
</dbReference>
<dbReference type="InterPro" id="IPR036322">
    <property type="entry name" value="WD40_repeat_dom_sf"/>
</dbReference>
<dbReference type="SUPFAM" id="SSF48452">
    <property type="entry name" value="TPR-like"/>
    <property type="match status" value="3"/>
</dbReference>
<keyword evidence="13" id="KW-1185">Reference proteome</keyword>
<dbReference type="PROSITE" id="PS50294">
    <property type="entry name" value="WD_REPEATS_REGION"/>
    <property type="match status" value="1"/>
</dbReference>
<dbReference type="AlphaFoldDB" id="A0AAW2DGI1"/>
<keyword evidence="5" id="KW-0677">Repeat</keyword>
<dbReference type="GO" id="GO:0071014">
    <property type="term" value="C:post-mRNA release spliceosomal complex"/>
    <property type="evidence" value="ECO:0007669"/>
    <property type="project" value="TreeGrafter"/>
</dbReference>
<dbReference type="PANTHER" id="PTHR11246:SF3">
    <property type="entry name" value="CROOKED NECK-LIKE PROTEIN 1"/>
    <property type="match status" value="1"/>
</dbReference>
<dbReference type="GO" id="GO:0000245">
    <property type="term" value="P:spliceosomal complex assembly"/>
    <property type="evidence" value="ECO:0007669"/>
    <property type="project" value="TreeGrafter"/>
</dbReference>
<dbReference type="GO" id="GO:0071007">
    <property type="term" value="C:U2-type catalytic step 2 spliceosome"/>
    <property type="evidence" value="ECO:0007669"/>
    <property type="project" value="TreeGrafter"/>
</dbReference>
<proteinExistence type="inferred from homology"/>
<dbReference type="EMBL" id="JAZDWU010000003">
    <property type="protein sequence ID" value="KAL0008206.1"/>
    <property type="molecule type" value="Genomic_DNA"/>
</dbReference>
<sequence>MRSSISSKIQKRRKLLSELRQRLYYTPLESPPWHPHQDLQIPRPDNSKLCSCGGDHKSFTGMFNGRVIHKFRGHDGEVNAVKFNEYSSVVVLAGYDQSLRAWDCKSHSTEPILVYIYFSVNTDATELSEHRLRKRKEFEDLVRRVRWNISVWIKYAQWEESQKDFNRARSVWERALEVDYRNHTLWLKYAEVEMKNKFINHARNVWDRAVTLLPRVDQLWYKYIHMEEMLGNVAGARQIFERWMRWMPDQRGWLSYVKFELRYNEIERARQIFERFVQCHPKVAAWIRYAKFEMKNGEAARSRNVYERAVEELADDEEAEQLFVAFAEFEERCKESERARSIYKFALDHIPKGRAEVLYRKFVAFEKQYGDKEGIDVLHKVYV</sequence>
<organism evidence="12 13">
    <name type="scientific">Lithocarpus litseifolius</name>
    <dbReference type="NCBI Taxonomy" id="425828"/>
    <lineage>
        <taxon>Eukaryota</taxon>
        <taxon>Viridiplantae</taxon>
        <taxon>Streptophyta</taxon>
        <taxon>Embryophyta</taxon>
        <taxon>Tracheophyta</taxon>
        <taxon>Spermatophyta</taxon>
        <taxon>Magnoliopsida</taxon>
        <taxon>eudicotyledons</taxon>
        <taxon>Gunneridae</taxon>
        <taxon>Pentapetalae</taxon>
        <taxon>rosids</taxon>
        <taxon>fabids</taxon>
        <taxon>Fagales</taxon>
        <taxon>Fagaceae</taxon>
        <taxon>Lithocarpus</taxon>
    </lineage>
</organism>
<dbReference type="Pfam" id="PF23231">
    <property type="entry name" value="HAT_Syf1_CNRKL1_C"/>
    <property type="match status" value="1"/>
</dbReference>
<keyword evidence="6" id="KW-0508">mRNA splicing</keyword>
<evidence type="ECO:0000256" key="3">
    <source>
        <dbReference type="ARBA" id="ARBA00022664"/>
    </source>
</evidence>
<dbReference type="Gene3D" id="2.130.10.10">
    <property type="entry name" value="YVTN repeat-like/Quinoprotein amine dehydrogenase"/>
    <property type="match status" value="1"/>
</dbReference>